<evidence type="ECO:0000313" key="8">
    <source>
        <dbReference type="Proteomes" id="UP000054477"/>
    </source>
</evidence>
<dbReference type="OrthoDB" id="410267at2759"/>
<feature type="transmembrane region" description="Helical" evidence="6">
    <location>
        <begin position="158"/>
        <end position="178"/>
    </location>
</feature>
<evidence type="ECO:0000256" key="5">
    <source>
        <dbReference type="SAM" id="MobiDB-lite"/>
    </source>
</evidence>
<dbReference type="PANTHER" id="PTHR21576:SF160">
    <property type="entry name" value="NODULIN-LIKE DOMAIN-CONTAINING PROTEIN"/>
    <property type="match status" value="1"/>
</dbReference>
<comment type="subcellular location">
    <subcellularLocation>
        <location evidence="1">Membrane</location>
        <topology evidence="1">Multi-pass membrane protein</topology>
    </subcellularLocation>
</comment>
<feature type="transmembrane region" description="Helical" evidence="6">
    <location>
        <begin position="287"/>
        <end position="305"/>
    </location>
</feature>
<reference evidence="8" key="2">
    <citation type="submission" date="2015-01" db="EMBL/GenBank/DDBJ databases">
        <title>Evolutionary Origins and Diversification of the Mycorrhizal Mutualists.</title>
        <authorList>
            <consortium name="DOE Joint Genome Institute"/>
            <consortium name="Mycorrhizal Genomics Consortium"/>
            <person name="Kohler A."/>
            <person name="Kuo A."/>
            <person name="Nagy L.G."/>
            <person name="Floudas D."/>
            <person name="Copeland A."/>
            <person name="Barry K.W."/>
            <person name="Cichocki N."/>
            <person name="Veneault-Fourrey C."/>
            <person name="LaButti K."/>
            <person name="Lindquist E.A."/>
            <person name="Lipzen A."/>
            <person name="Lundell T."/>
            <person name="Morin E."/>
            <person name="Murat C."/>
            <person name="Riley R."/>
            <person name="Ohm R."/>
            <person name="Sun H."/>
            <person name="Tunlid A."/>
            <person name="Henrissat B."/>
            <person name="Grigoriev I.V."/>
            <person name="Hibbett D.S."/>
            <person name="Martin F."/>
        </authorList>
    </citation>
    <scope>NUCLEOTIDE SEQUENCE [LARGE SCALE GENOMIC DNA]</scope>
    <source>
        <strain evidence="8">LaAM-08-1</strain>
    </source>
</reference>
<feature type="region of interest" description="Disordered" evidence="5">
    <location>
        <begin position="188"/>
        <end position="227"/>
    </location>
</feature>
<evidence type="ECO:0000313" key="7">
    <source>
        <dbReference type="EMBL" id="KIJ97700.1"/>
    </source>
</evidence>
<dbReference type="InterPro" id="IPR011701">
    <property type="entry name" value="MFS"/>
</dbReference>
<keyword evidence="8" id="KW-1185">Reference proteome</keyword>
<feature type="transmembrane region" description="Helical" evidence="6">
    <location>
        <begin position="392"/>
        <end position="415"/>
    </location>
</feature>
<evidence type="ECO:0000256" key="3">
    <source>
        <dbReference type="ARBA" id="ARBA00022989"/>
    </source>
</evidence>
<dbReference type="PANTHER" id="PTHR21576">
    <property type="entry name" value="UNCHARACTERIZED NODULIN-LIKE PROTEIN"/>
    <property type="match status" value="1"/>
</dbReference>
<evidence type="ECO:0000256" key="1">
    <source>
        <dbReference type="ARBA" id="ARBA00004141"/>
    </source>
</evidence>
<dbReference type="GO" id="GO:0000329">
    <property type="term" value="C:fungal-type vacuole membrane"/>
    <property type="evidence" value="ECO:0007669"/>
    <property type="project" value="TreeGrafter"/>
</dbReference>
<feature type="transmembrane region" description="Helical" evidence="6">
    <location>
        <begin position="131"/>
        <end position="152"/>
    </location>
</feature>
<dbReference type="Proteomes" id="UP000054477">
    <property type="component" value="Unassembled WGS sequence"/>
</dbReference>
<accession>A0A0C9WY19</accession>
<keyword evidence="2 6" id="KW-0812">Transmembrane</keyword>
<dbReference type="Pfam" id="PF07690">
    <property type="entry name" value="MFS_1"/>
    <property type="match status" value="1"/>
</dbReference>
<dbReference type="SUPFAM" id="SSF103473">
    <property type="entry name" value="MFS general substrate transporter"/>
    <property type="match status" value="1"/>
</dbReference>
<protein>
    <recommendedName>
        <fullName evidence="9">Nodulin-like domain-containing protein</fullName>
    </recommendedName>
</protein>
<dbReference type="Gene3D" id="1.20.1250.20">
    <property type="entry name" value="MFS general substrate transporter like domains"/>
    <property type="match status" value="1"/>
</dbReference>
<evidence type="ECO:0000256" key="4">
    <source>
        <dbReference type="ARBA" id="ARBA00023136"/>
    </source>
</evidence>
<feature type="compositionally biased region" description="Basic and acidic residues" evidence="5">
    <location>
        <begin position="192"/>
        <end position="202"/>
    </location>
</feature>
<proteinExistence type="predicted"/>
<feature type="transmembrane region" description="Helical" evidence="6">
    <location>
        <begin position="494"/>
        <end position="513"/>
    </location>
</feature>
<feature type="transmembrane region" description="Helical" evidence="6">
    <location>
        <begin position="56"/>
        <end position="76"/>
    </location>
</feature>
<dbReference type="STRING" id="1095629.A0A0C9WY19"/>
<keyword evidence="4 6" id="KW-0472">Membrane</keyword>
<feature type="transmembrane region" description="Helical" evidence="6">
    <location>
        <begin position="88"/>
        <end position="110"/>
    </location>
</feature>
<feature type="transmembrane region" description="Helical" evidence="6">
    <location>
        <begin position="366"/>
        <end position="386"/>
    </location>
</feature>
<dbReference type="HOGENOM" id="CLU_012596_1_0_1"/>
<reference evidence="7 8" key="1">
    <citation type="submission" date="2014-04" db="EMBL/GenBank/DDBJ databases">
        <authorList>
            <consortium name="DOE Joint Genome Institute"/>
            <person name="Kuo A."/>
            <person name="Kohler A."/>
            <person name="Nagy L.G."/>
            <person name="Floudas D."/>
            <person name="Copeland A."/>
            <person name="Barry K.W."/>
            <person name="Cichocki N."/>
            <person name="Veneault-Fourrey C."/>
            <person name="LaButti K."/>
            <person name="Lindquist E.A."/>
            <person name="Lipzen A."/>
            <person name="Lundell T."/>
            <person name="Morin E."/>
            <person name="Murat C."/>
            <person name="Sun H."/>
            <person name="Tunlid A."/>
            <person name="Henrissat B."/>
            <person name="Grigoriev I.V."/>
            <person name="Hibbett D.S."/>
            <person name="Martin F."/>
            <person name="Nordberg H.P."/>
            <person name="Cantor M.N."/>
            <person name="Hua S.X."/>
        </authorList>
    </citation>
    <scope>NUCLEOTIDE SEQUENCE [LARGE SCALE GENOMIC DNA]</scope>
    <source>
        <strain evidence="7 8">LaAM-08-1</strain>
    </source>
</reference>
<gene>
    <name evidence="7" type="ORF">K443DRAFT_105210</name>
</gene>
<evidence type="ECO:0000256" key="6">
    <source>
        <dbReference type="SAM" id="Phobius"/>
    </source>
</evidence>
<dbReference type="AlphaFoldDB" id="A0A0C9WY19"/>
<dbReference type="InterPro" id="IPR036259">
    <property type="entry name" value="MFS_trans_sf"/>
</dbReference>
<name>A0A0C9WY19_9AGAR</name>
<dbReference type="GO" id="GO:0022857">
    <property type="term" value="F:transmembrane transporter activity"/>
    <property type="evidence" value="ECO:0007669"/>
    <property type="project" value="InterPro"/>
</dbReference>
<organism evidence="7 8">
    <name type="scientific">Laccaria amethystina LaAM-08-1</name>
    <dbReference type="NCBI Taxonomy" id="1095629"/>
    <lineage>
        <taxon>Eukaryota</taxon>
        <taxon>Fungi</taxon>
        <taxon>Dikarya</taxon>
        <taxon>Basidiomycota</taxon>
        <taxon>Agaricomycotina</taxon>
        <taxon>Agaricomycetes</taxon>
        <taxon>Agaricomycetidae</taxon>
        <taxon>Agaricales</taxon>
        <taxon>Agaricineae</taxon>
        <taxon>Hydnangiaceae</taxon>
        <taxon>Laccaria</taxon>
    </lineage>
</organism>
<evidence type="ECO:0008006" key="9">
    <source>
        <dbReference type="Google" id="ProtNLM"/>
    </source>
</evidence>
<evidence type="ECO:0000256" key="2">
    <source>
        <dbReference type="ARBA" id="ARBA00022692"/>
    </source>
</evidence>
<dbReference type="EMBL" id="KN838686">
    <property type="protein sequence ID" value="KIJ97700.1"/>
    <property type="molecule type" value="Genomic_DNA"/>
</dbReference>
<feature type="compositionally biased region" description="Acidic residues" evidence="5">
    <location>
        <begin position="209"/>
        <end position="221"/>
    </location>
</feature>
<sequence>MDTDVVLFRPAYAPQLGSQLRITHAQLNIIGGAGNVGGSISAPVVGRIVDSRGTRILFACAFLFLLGGYSGIRYIYDKGIPGDATSLSMFSFSLLILFGFMTGAGNHCGITSALNTIAKTFPDRMRASASGLVLSGLGLSAFLFSTISHAFFAGDTSSFLLLLAFGTALPMILGFFLVRPIPLPPNEEEIPLDTRHPEDDSSRTPLLEDSGDNVSGDDEENGTGNDDNIPLFMTELLTFHLSTGQEDGDRNFTVTPSRVRGSSHTLATSSDLFPNVYGRRLWTSGDFWLLFTLLSLLSGTGLMYINNVGSMSQALYGYKNPQYNPIRASQWQATQVSTISVMNCAGRVFIGVISDWGKNRFGVPRSYSLMLVSFLFFISQLATLFIDDIKNLWIASTLLGFAYGSLWPLFVTVCLEWFGMPHFSENWGYLSMSPMVSGNLFSIIFGRNFDAHEGVQMEDIPSPSASLKLIRDSDSTTSADLRCFQGLECYVDTIYLTIGVTLLSILLSVWAGWRDKRRIRDGEADPAKFLVT</sequence>
<keyword evidence="3 6" id="KW-1133">Transmembrane helix</keyword>